<dbReference type="Pfam" id="PF00084">
    <property type="entry name" value="Sushi"/>
    <property type="match status" value="1"/>
</dbReference>
<dbReference type="SUPFAM" id="SSF57535">
    <property type="entry name" value="Complement control module/SCR domain"/>
    <property type="match status" value="1"/>
</dbReference>
<dbReference type="Gene3D" id="2.10.70.10">
    <property type="entry name" value="Complement Module, domain 1"/>
    <property type="match status" value="1"/>
</dbReference>
<protein>
    <recommendedName>
        <fullName evidence="3">Sushi domain-containing protein</fullName>
    </recommendedName>
</protein>
<name>A0A8C9UD79_SERCA</name>
<keyword evidence="1" id="KW-1015">Disulfide bond</keyword>
<evidence type="ECO:0000313" key="4">
    <source>
        <dbReference type="Ensembl" id="ENSSCAP00000012077.1"/>
    </source>
</evidence>
<dbReference type="Ensembl" id="ENSSCAT00000013600.1">
    <property type="protein sequence ID" value="ENSSCAP00000012077.1"/>
    <property type="gene ID" value="ENSSCAG00000009033.1"/>
</dbReference>
<reference evidence="4" key="2">
    <citation type="submission" date="2025-09" db="UniProtKB">
        <authorList>
            <consortium name="Ensembl"/>
        </authorList>
    </citation>
    <scope>IDENTIFICATION</scope>
</reference>
<evidence type="ECO:0000256" key="1">
    <source>
        <dbReference type="ARBA" id="ARBA00023157"/>
    </source>
</evidence>
<dbReference type="PROSITE" id="PS50923">
    <property type="entry name" value="SUSHI"/>
    <property type="match status" value="1"/>
</dbReference>
<evidence type="ECO:0000313" key="5">
    <source>
        <dbReference type="Proteomes" id="UP000694409"/>
    </source>
</evidence>
<proteinExistence type="predicted"/>
<evidence type="ECO:0000259" key="3">
    <source>
        <dbReference type="PROSITE" id="PS50923"/>
    </source>
</evidence>
<keyword evidence="2" id="KW-0768">Sushi</keyword>
<dbReference type="Proteomes" id="UP000694409">
    <property type="component" value="Unassembled WGS sequence"/>
</dbReference>
<evidence type="ECO:0000256" key="2">
    <source>
        <dbReference type="PROSITE-ProRule" id="PRU00302"/>
    </source>
</evidence>
<organism evidence="4 5">
    <name type="scientific">Serinus canaria</name>
    <name type="common">Island canary</name>
    <name type="synonym">Fringilla canaria</name>
    <dbReference type="NCBI Taxonomy" id="9135"/>
    <lineage>
        <taxon>Eukaryota</taxon>
        <taxon>Metazoa</taxon>
        <taxon>Chordata</taxon>
        <taxon>Craniata</taxon>
        <taxon>Vertebrata</taxon>
        <taxon>Euteleostomi</taxon>
        <taxon>Archelosauria</taxon>
        <taxon>Archosauria</taxon>
        <taxon>Dinosauria</taxon>
        <taxon>Saurischia</taxon>
        <taxon>Theropoda</taxon>
        <taxon>Coelurosauria</taxon>
        <taxon>Aves</taxon>
        <taxon>Neognathae</taxon>
        <taxon>Neoaves</taxon>
        <taxon>Telluraves</taxon>
        <taxon>Australaves</taxon>
        <taxon>Passeriformes</taxon>
        <taxon>Passeroidea</taxon>
        <taxon>Fringillidae</taxon>
        <taxon>Carduelinae</taxon>
        <taxon>Serinus</taxon>
    </lineage>
</organism>
<dbReference type="AlphaFoldDB" id="A0A8C9UD79"/>
<keyword evidence="5" id="KW-1185">Reference proteome</keyword>
<dbReference type="SMART" id="SM00032">
    <property type="entry name" value="CCP"/>
    <property type="match status" value="1"/>
</dbReference>
<dbReference type="InterPro" id="IPR000436">
    <property type="entry name" value="Sushi_SCR_CCP_dom"/>
</dbReference>
<dbReference type="CDD" id="cd00033">
    <property type="entry name" value="CCP"/>
    <property type="match status" value="1"/>
</dbReference>
<feature type="domain" description="Sushi" evidence="3">
    <location>
        <begin position="45"/>
        <end position="108"/>
    </location>
</feature>
<accession>A0A8C9UD79</accession>
<dbReference type="InterPro" id="IPR035976">
    <property type="entry name" value="Sushi/SCR/CCP_sf"/>
</dbReference>
<sequence length="115" mass="12104">MVSPSHIPPCYTHLVCLTGASPLPSGIPLAPVFSPPVTVIAPAGVDCGTPPFVLNAHPTSVSGTTYRSEVTYDCVHGYLMAGGSGTAVCNAKGQWDGPDLVYNVHCELKSRFYRK</sequence>
<reference evidence="4" key="1">
    <citation type="submission" date="2025-08" db="UniProtKB">
        <authorList>
            <consortium name="Ensembl"/>
        </authorList>
    </citation>
    <scope>IDENTIFICATION</scope>
</reference>
<comment type="caution">
    <text evidence="2">Lacks conserved residue(s) required for the propagation of feature annotation.</text>
</comment>